<dbReference type="AlphaFoldDB" id="A0A5E8B946"/>
<dbReference type="EMBL" id="CABVLU010000001">
    <property type="protein sequence ID" value="VVT45798.1"/>
    <property type="molecule type" value="Genomic_DNA"/>
</dbReference>
<evidence type="ECO:0000313" key="2">
    <source>
        <dbReference type="EMBL" id="VVT45798.1"/>
    </source>
</evidence>
<feature type="compositionally biased region" description="Basic residues" evidence="1">
    <location>
        <begin position="19"/>
        <end position="28"/>
    </location>
</feature>
<feature type="region of interest" description="Disordered" evidence="1">
    <location>
        <begin position="1"/>
        <end position="40"/>
    </location>
</feature>
<proteinExistence type="predicted"/>
<name>A0A5E8B946_9ASCO</name>
<dbReference type="GeneID" id="43579719"/>
<sequence length="376" mass="44162">MANIFRKKDHKDSDSKNSSKNKNKKKTLKSNFKQPGSKKCNEPKRVRFHLVPTVVKIPSQTCREDVSHYRRLRLSDRYPFELDEKYSAFNEIDVFETFITLNMLMGEFGKKTICHEHLEKFWKLCTVPNNEIAKKLIKDIYISRDLFKYFGREGLSDPKIREGDSRKIASFAMFSSPEPSRTAFEIINKAHTDFLSFIPAKFSLTEENVTFFRELEWFVECLFDNEASSEGERQLWRKIVTLPISLELKGRLLSMREDHFKLTVFCKNLCSSTVVSAIHELVSYDLDFKNLLFEEVLPHQFIKQFRMEYVGDLKFGIVDILGKMEDFSNQKLGNPETAPKYKPRASRNFNMKSIRNMGDEEEEELANNYWPELSKL</sequence>
<gene>
    <name evidence="2" type="ORF">SAPINGB_P000896</name>
</gene>
<keyword evidence="3" id="KW-1185">Reference proteome</keyword>
<protein>
    <submittedName>
        <fullName evidence="2">Uncharacterized protein</fullName>
    </submittedName>
</protein>
<dbReference type="RefSeq" id="XP_031851510.1">
    <property type="nucleotide sequence ID" value="XM_031995619.1"/>
</dbReference>
<evidence type="ECO:0000256" key="1">
    <source>
        <dbReference type="SAM" id="MobiDB-lite"/>
    </source>
</evidence>
<reference evidence="2 3" key="1">
    <citation type="submission" date="2019-09" db="EMBL/GenBank/DDBJ databases">
        <authorList>
            <person name="Brejova B."/>
        </authorList>
    </citation>
    <scope>NUCLEOTIDE SEQUENCE [LARGE SCALE GENOMIC DNA]</scope>
</reference>
<dbReference type="Proteomes" id="UP000398389">
    <property type="component" value="Unassembled WGS sequence"/>
</dbReference>
<evidence type="ECO:0000313" key="3">
    <source>
        <dbReference type="Proteomes" id="UP000398389"/>
    </source>
</evidence>
<accession>A0A5E8B946</accession>
<organism evidence="2 3">
    <name type="scientific">Magnusiomyces paraingens</name>
    <dbReference type="NCBI Taxonomy" id="2606893"/>
    <lineage>
        <taxon>Eukaryota</taxon>
        <taxon>Fungi</taxon>
        <taxon>Dikarya</taxon>
        <taxon>Ascomycota</taxon>
        <taxon>Saccharomycotina</taxon>
        <taxon>Dipodascomycetes</taxon>
        <taxon>Dipodascales</taxon>
        <taxon>Dipodascaceae</taxon>
        <taxon>Magnusiomyces</taxon>
    </lineage>
</organism>